<dbReference type="Proteomes" id="UP000013569">
    <property type="component" value="Unassembled WGS sequence"/>
</dbReference>
<name>R7YAH6_9ACTN</name>
<gene>
    <name evidence="6" type="ORF">GTC6_10044</name>
</gene>
<dbReference type="RefSeq" id="WP_010842432.1">
    <property type="nucleotide sequence ID" value="NZ_AQPW01000009.1"/>
</dbReference>
<dbReference type="OrthoDB" id="9810929at2"/>
<sequence length="393" mass="42035">MIRVLAVSPSPDVTGAEQSLLNIAAHFEQSAIHMTLAAPAGGTFEKRWRETGLGFHALDVPARQGLRSGDGRRWHGLRALSTSVWRTVRATGRLVRSVRETEADVIHSNLLMTHVDCVIAGLLTGARPVLELHEIVAPGLPRWILGALIRMSGATIAISAASRDQVPTWARAGVVVVPQCVDPRRFDTRREGNGAADTPWRARLAARPNELIVAAVGRVDPEKGLHILVRAVARSREKGHPLQLALVGSPGTDDGRYLSELTALGAELLGEAVRVVPHTDDIAGVLGAIDVLACPSYAEPFGMILLEAQLCELPVIACRSGGPAEFIEDGETGLLVEPGDVDDLAAALVRLAEDDLLRKQLARSGSERVRDEYTAPVRASRIGSLYESVAGVQ</sequence>
<dbReference type="AlphaFoldDB" id="R7YAH6"/>
<dbReference type="PATRIC" id="fig|1316928.3.peg.2008"/>
<dbReference type="SUPFAM" id="SSF53756">
    <property type="entry name" value="UDP-Glycosyltransferase/glycogen phosphorylase"/>
    <property type="match status" value="1"/>
</dbReference>
<dbReference type="CDD" id="cd03801">
    <property type="entry name" value="GT4_PimA-like"/>
    <property type="match status" value="1"/>
</dbReference>
<evidence type="ECO:0000256" key="2">
    <source>
        <dbReference type="ARBA" id="ARBA00022676"/>
    </source>
</evidence>
<evidence type="ECO:0000313" key="7">
    <source>
        <dbReference type="Proteomes" id="UP000013569"/>
    </source>
</evidence>
<reference evidence="6 7" key="1">
    <citation type="journal article" date="2013" name="Genome Announc.">
        <title>Draft Genome Sequence of a Benzothiophene-Desulfurizing Bacterium, Gordona terrae Strain C-6.</title>
        <authorList>
            <person name="Wang W."/>
            <person name="Ma T."/>
            <person name="Ren Y."/>
            <person name="Li G."/>
        </authorList>
    </citation>
    <scope>NUCLEOTIDE SEQUENCE [LARGE SCALE GENOMIC DNA]</scope>
    <source>
        <strain evidence="6 7">C-6</strain>
    </source>
</reference>
<dbReference type="EMBL" id="AQPW01000009">
    <property type="protein sequence ID" value="EON32997.1"/>
    <property type="molecule type" value="Genomic_DNA"/>
</dbReference>
<feature type="domain" description="Glycosyl transferase family 1" evidence="4">
    <location>
        <begin position="200"/>
        <end position="366"/>
    </location>
</feature>
<feature type="domain" description="Glycosyltransferase subfamily 4-like N-terminal" evidence="5">
    <location>
        <begin position="14"/>
        <end position="185"/>
    </location>
</feature>
<evidence type="ECO:0000313" key="6">
    <source>
        <dbReference type="EMBL" id="EON32997.1"/>
    </source>
</evidence>
<keyword evidence="2" id="KW-0328">Glycosyltransferase</keyword>
<dbReference type="Pfam" id="PF13439">
    <property type="entry name" value="Glyco_transf_4"/>
    <property type="match status" value="1"/>
</dbReference>
<dbReference type="GO" id="GO:0016757">
    <property type="term" value="F:glycosyltransferase activity"/>
    <property type="evidence" value="ECO:0007669"/>
    <property type="project" value="UniProtKB-KW"/>
</dbReference>
<dbReference type="PANTHER" id="PTHR12526">
    <property type="entry name" value="GLYCOSYLTRANSFERASE"/>
    <property type="match status" value="1"/>
</dbReference>
<comment type="similarity">
    <text evidence="1">Belongs to the glycosyltransferase group 1 family. Glycosyltransferase 4 subfamily.</text>
</comment>
<dbReference type="Gene3D" id="3.40.50.2000">
    <property type="entry name" value="Glycogen Phosphorylase B"/>
    <property type="match status" value="2"/>
</dbReference>
<evidence type="ECO:0000256" key="3">
    <source>
        <dbReference type="ARBA" id="ARBA00022679"/>
    </source>
</evidence>
<keyword evidence="3 6" id="KW-0808">Transferase</keyword>
<dbReference type="InterPro" id="IPR001296">
    <property type="entry name" value="Glyco_trans_1"/>
</dbReference>
<evidence type="ECO:0000259" key="5">
    <source>
        <dbReference type="Pfam" id="PF13439"/>
    </source>
</evidence>
<comment type="caution">
    <text evidence="6">The sequence shown here is derived from an EMBL/GenBank/DDBJ whole genome shotgun (WGS) entry which is preliminary data.</text>
</comment>
<evidence type="ECO:0000256" key="1">
    <source>
        <dbReference type="ARBA" id="ARBA00009481"/>
    </source>
</evidence>
<protein>
    <submittedName>
        <fullName evidence="6">Glycosyltransferase</fullName>
    </submittedName>
</protein>
<dbReference type="PANTHER" id="PTHR12526:SF640">
    <property type="entry name" value="COLANIC ACID BIOSYNTHESIS GLYCOSYLTRANSFERASE WCAL-RELATED"/>
    <property type="match status" value="1"/>
</dbReference>
<dbReference type="InterPro" id="IPR028098">
    <property type="entry name" value="Glyco_trans_4-like_N"/>
</dbReference>
<dbReference type="Pfam" id="PF00534">
    <property type="entry name" value="Glycos_transf_1"/>
    <property type="match status" value="1"/>
</dbReference>
<organism evidence="6 7">
    <name type="scientific">Gordonia terrae C-6</name>
    <dbReference type="NCBI Taxonomy" id="1316928"/>
    <lineage>
        <taxon>Bacteria</taxon>
        <taxon>Bacillati</taxon>
        <taxon>Actinomycetota</taxon>
        <taxon>Actinomycetes</taxon>
        <taxon>Mycobacteriales</taxon>
        <taxon>Gordoniaceae</taxon>
        <taxon>Gordonia</taxon>
    </lineage>
</organism>
<accession>R7YAH6</accession>
<evidence type="ECO:0000259" key="4">
    <source>
        <dbReference type="Pfam" id="PF00534"/>
    </source>
</evidence>
<proteinExistence type="inferred from homology"/>